<name>A0A409Y4R6_9AGAR</name>
<comment type="caution">
    <text evidence="2">The sequence shown here is derived from an EMBL/GenBank/DDBJ whole genome shotgun (WGS) entry which is preliminary data.</text>
</comment>
<sequence>MKFNALAALFLTTALVGAIASHLDRATRDVLLPTTGTVWTVGAQEMVTWDASDAPGNITNKIGRVLLRKAGMTLPVILADNFDILQGSVQITVPGVEDGNDYQVNRDIMFRPMEVGEVIVYSRGQRAELGSTDTTASTCRGRGQI</sequence>
<dbReference type="InParanoid" id="A0A409Y4R6"/>
<feature type="signal peptide" evidence="1">
    <location>
        <begin position="1"/>
        <end position="20"/>
    </location>
</feature>
<proteinExistence type="predicted"/>
<reference evidence="2 3" key="1">
    <citation type="journal article" date="2018" name="Evol. Lett.">
        <title>Horizontal gene cluster transfer increased hallucinogenic mushroom diversity.</title>
        <authorList>
            <person name="Reynolds H.T."/>
            <person name="Vijayakumar V."/>
            <person name="Gluck-Thaler E."/>
            <person name="Korotkin H.B."/>
            <person name="Matheny P.B."/>
            <person name="Slot J.C."/>
        </authorList>
    </citation>
    <scope>NUCLEOTIDE SEQUENCE [LARGE SCALE GENOMIC DNA]</scope>
    <source>
        <strain evidence="2 3">SRW20</strain>
    </source>
</reference>
<evidence type="ECO:0000313" key="2">
    <source>
        <dbReference type="EMBL" id="PPQ98024.1"/>
    </source>
</evidence>
<dbReference type="Proteomes" id="UP000284706">
    <property type="component" value="Unassembled WGS sequence"/>
</dbReference>
<feature type="chain" id="PRO_5019359031" evidence="1">
    <location>
        <begin position="21"/>
        <end position="145"/>
    </location>
</feature>
<protein>
    <submittedName>
        <fullName evidence="2">Uncharacterized protein</fullName>
    </submittedName>
</protein>
<organism evidence="2 3">
    <name type="scientific">Gymnopilus dilepis</name>
    <dbReference type="NCBI Taxonomy" id="231916"/>
    <lineage>
        <taxon>Eukaryota</taxon>
        <taxon>Fungi</taxon>
        <taxon>Dikarya</taxon>
        <taxon>Basidiomycota</taxon>
        <taxon>Agaricomycotina</taxon>
        <taxon>Agaricomycetes</taxon>
        <taxon>Agaricomycetidae</taxon>
        <taxon>Agaricales</taxon>
        <taxon>Agaricineae</taxon>
        <taxon>Hymenogastraceae</taxon>
        <taxon>Gymnopilus</taxon>
    </lineage>
</organism>
<dbReference type="AlphaFoldDB" id="A0A409Y4R6"/>
<evidence type="ECO:0000256" key="1">
    <source>
        <dbReference type="SAM" id="SignalP"/>
    </source>
</evidence>
<gene>
    <name evidence="2" type="ORF">CVT26_003086</name>
</gene>
<dbReference type="EMBL" id="NHYE01001153">
    <property type="protein sequence ID" value="PPQ98024.1"/>
    <property type="molecule type" value="Genomic_DNA"/>
</dbReference>
<keyword evidence="3" id="KW-1185">Reference proteome</keyword>
<keyword evidence="1" id="KW-0732">Signal</keyword>
<accession>A0A409Y4R6</accession>
<dbReference type="OrthoDB" id="2317741at2759"/>
<evidence type="ECO:0000313" key="3">
    <source>
        <dbReference type="Proteomes" id="UP000284706"/>
    </source>
</evidence>